<protein>
    <submittedName>
        <fullName evidence="2">Phosphatidylethanolamine-binding protein</fullName>
    </submittedName>
</protein>
<dbReference type="Pfam" id="PF01161">
    <property type="entry name" value="PBP"/>
    <property type="match status" value="1"/>
</dbReference>
<name>A0A9P5XTR1_9AGAR</name>
<dbReference type="InterPro" id="IPR035810">
    <property type="entry name" value="PEBP_euk"/>
</dbReference>
<dbReference type="OrthoDB" id="2153661at2759"/>
<dbReference type="CDD" id="cd00866">
    <property type="entry name" value="PEBP_euk"/>
    <property type="match status" value="1"/>
</dbReference>
<evidence type="ECO:0000256" key="1">
    <source>
        <dbReference type="SAM" id="MobiDB-lite"/>
    </source>
</evidence>
<sequence>MFALRRVRAPTTVNAFLRRGNATLQQQQQQPGAETDAGVLLTPKPEKSLASKSTPAPNKAKADTTATPETEEEDKAATQGRRRRKTILRPARTPISTAAPRKWNRPLAEGVLPAYDLALKVIRTDSIRLTEEADALEVHISEAEKGVLEGGGYGAEAVREKEAELEQMREKLHILRVQSEVNLPEVRWRVANAMVDMKKPVHRHLMEQKWRKDGALDLLMERIHQMKVVPDVLPELHPSFDLIVTARTPALEFRKTGKSQTGIEPGSFLLPEQTATPPKLYANIFHSDTRLYTLLMVDPDVVNEEKESFNTFLHWMQPNIPLSATHTTRILDLNSHTPYIPPHPQRGTPYHRYVLLLLPQPPLAGSTYTHNAEARAELGKSTSVHLEIPPVSDVERRDFDVRMFTRRWGLDATKGGGAHMWREVWSEGVSKIYAEVLKEDEPRYGRPPKADPYAALKRTKRYV</sequence>
<dbReference type="Gene3D" id="3.90.280.10">
    <property type="entry name" value="PEBP-like"/>
    <property type="match status" value="1"/>
</dbReference>
<evidence type="ECO:0000313" key="3">
    <source>
        <dbReference type="Proteomes" id="UP000807353"/>
    </source>
</evidence>
<dbReference type="PANTHER" id="PTHR11362">
    <property type="entry name" value="PHOSPHATIDYLETHANOLAMINE-BINDING PROTEIN"/>
    <property type="match status" value="1"/>
</dbReference>
<dbReference type="EMBL" id="MU150409">
    <property type="protein sequence ID" value="KAF9456690.1"/>
    <property type="molecule type" value="Genomic_DNA"/>
</dbReference>
<evidence type="ECO:0000313" key="2">
    <source>
        <dbReference type="EMBL" id="KAF9456690.1"/>
    </source>
</evidence>
<feature type="region of interest" description="Disordered" evidence="1">
    <location>
        <begin position="443"/>
        <end position="463"/>
    </location>
</feature>
<gene>
    <name evidence="2" type="ORF">BDZ94DRAFT_1314922</name>
</gene>
<dbReference type="AlphaFoldDB" id="A0A9P5XTR1"/>
<accession>A0A9P5XTR1</accession>
<dbReference type="Proteomes" id="UP000807353">
    <property type="component" value="Unassembled WGS sequence"/>
</dbReference>
<dbReference type="Gene3D" id="1.20.58.1180">
    <property type="match status" value="1"/>
</dbReference>
<dbReference type="PANTHER" id="PTHR11362:SF82">
    <property type="entry name" value="PHOSPHATIDYLETHANOLAMINE-BINDING PROTEIN 4"/>
    <property type="match status" value="1"/>
</dbReference>
<dbReference type="InterPro" id="IPR036610">
    <property type="entry name" value="PEBP-like_sf"/>
</dbReference>
<feature type="region of interest" description="Disordered" evidence="1">
    <location>
        <begin position="23"/>
        <end position="86"/>
    </location>
</feature>
<proteinExistence type="predicted"/>
<dbReference type="InterPro" id="IPR008914">
    <property type="entry name" value="PEBP"/>
</dbReference>
<comment type="caution">
    <text evidence="2">The sequence shown here is derived from an EMBL/GenBank/DDBJ whole genome shotgun (WGS) entry which is preliminary data.</text>
</comment>
<organism evidence="2 3">
    <name type="scientific">Collybia nuda</name>
    <dbReference type="NCBI Taxonomy" id="64659"/>
    <lineage>
        <taxon>Eukaryota</taxon>
        <taxon>Fungi</taxon>
        <taxon>Dikarya</taxon>
        <taxon>Basidiomycota</taxon>
        <taxon>Agaricomycotina</taxon>
        <taxon>Agaricomycetes</taxon>
        <taxon>Agaricomycetidae</taxon>
        <taxon>Agaricales</taxon>
        <taxon>Tricholomatineae</taxon>
        <taxon>Clitocybaceae</taxon>
        <taxon>Collybia</taxon>
    </lineage>
</organism>
<keyword evidence="3" id="KW-1185">Reference proteome</keyword>
<reference evidence="2" key="1">
    <citation type="submission" date="2020-11" db="EMBL/GenBank/DDBJ databases">
        <authorList>
            <consortium name="DOE Joint Genome Institute"/>
            <person name="Ahrendt S."/>
            <person name="Riley R."/>
            <person name="Andreopoulos W."/>
            <person name="Labutti K."/>
            <person name="Pangilinan J."/>
            <person name="Ruiz-Duenas F.J."/>
            <person name="Barrasa J.M."/>
            <person name="Sanchez-Garcia M."/>
            <person name="Camarero S."/>
            <person name="Miyauchi S."/>
            <person name="Serrano A."/>
            <person name="Linde D."/>
            <person name="Babiker R."/>
            <person name="Drula E."/>
            <person name="Ayuso-Fernandez I."/>
            <person name="Pacheco R."/>
            <person name="Padilla G."/>
            <person name="Ferreira P."/>
            <person name="Barriuso J."/>
            <person name="Kellner H."/>
            <person name="Castanera R."/>
            <person name="Alfaro M."/>
            <person name="Ramirez L."/>
            <person name="Pisabarro A.G."/>
            <person name="Kuo A."/>
            <person name="Tritt A."/>
            <person name="Lipzen A."/>
            <person name="He G."/>
            <person name="Yan M."/>
            <person name="Ng V."/>
            <person name="Cullen D."/>
            <person name="Martin F."/>
            <person name="Rosso M.-N."/>
            <person name="Henrissat B."/>
            <person name="Hibbett D."/>
            <person name="Martinez A.T."/>
            <person name="Grigoriev I.V."/>
        </authorList>
    </citation>
    <scope>NUCLEOTIDE SEQUENCE</scope>
    <source>
        <strain evidence="2">CBS 247.69</strain>
    </source>
</reference>
<dbReference type="SUPFAM" id="SSF49777">
    <property type="entry name" value="PEBP-like"/>
    <property type="match status" value="1"/>
</dbReference>